<feature type="region of interest" description="Disordered" evidence="1">
    <location>
        <begin position="46"/>
        <end position="149"/>
    </location>
</feature>
<dbReference type="HOGENOM" id="CLU_1752633_0_0_1"/>
<name>A0A0E0E0T7_9ORYZ</name>
<feature type="region of interest" description="Disordered" evidence="1">
    <location>
        <begin position="1"/>
        <end position="22"/>
    </location>
</feature>
<dbReference type="EnsemblPlants" id="OMERI06G13420.1">
    <property type="protein sequence ID" value="OMERI06G13420.1"/>
    <property type="gene ID" value="OMERI06G13420"/>
</dbReference>
<accession>A0A0E0E0T7</accession>
<sequence length="149" mass="15940">MVATGALRPRSDGGGTANSIRRGGVAARYIQHSSCVELNPKLQRERDAARSEHEWWMQAHPELTDGRTSSGRKKSVPATLAPCEGGGGRRQQIGRGRRSRGVGGGDNLPPKTEGLGVGGHQQIGRGRRVRGWGAAPASYPRQKVEAWPS</sequence>
<evidence type="ECO:0000313" key="2">
    <source>
        <dbReference type="EnsemblPlants" id="OMERI06G13420.1"/>
    </source>
</evidence>
<keyword evidence="3" id="KW-1185">Reference proteome</keyword>
<feature type="compositionally biased region" description="Basic and acidic residues" evidence="1">
    <location>
        <begin position="46"/>
        <end position="55"/>
    </location>
</feature>
<reference evidence="2" key="1">
    <citation type="submission" date="2015-04" db="UniProtKB">
        <authorList>
            <consortium name="EnsemblPlants"/>
        </authorList>
    </citation>
    <scope>IDENTIFICATION</scope>
</reference>
<dbReference type="Proteomes" id="UP000008021">
    <property type="component" value="Chromosome 6"/>
</dbReference>
<reference evidence="2" key="2">
    <citation type="submission" date="2018-05" db="EMBL/GenBank/DDBJ databases">
        <title>OmerRS3 (Oryza meridionalis Reference Sequence Version 3).</title>
        <authorList>
            <person name="Zhang J."/>
            <person name="Kudrna D."/>
            <person name="Lee S."/>
            <person name="Talag J."/>
            <person name="Welchert J."/>
            <person name="Wing R.A."/>
        </authorList>
    </citation>
    <scope>NUCLEOTIDE SEQUENCE [LARGE SCALE GENOMIC DNA]</scope>
    <source>
        <strain evidence="2">cv. OR44</strain>
    </source>
</reference>
<organism evidence="2">
    <name type="scientific">Oryza meridionalis</name>
    <dbReference type="NCBI Taxonomy" id="40149"/>
    <lineage>
        <taxon>Eukaryota</taxon>
        <taxon>Viridiplantae</taxon>
        <taxon>Streptophyta</taxon>
        <taxon>Embryophyta</taxon>
        <taxon>Tracheophyta</taxon>
        <taxon>Spermatophyta</taxon>
        <taxon>Magnoliopsida</taxon>
        <taxon>Liliopsida</taxon>
        <taxon>Poales</taxon>
        <taxon>Poaceae</taxon>
        <taxon>BOP clade</taxon>
        <taxon>Oryzoideae</taxon>
        <taxon>Oryzeae</taxon>
        <taxon>Oryzinae</taxon>
        <taxon>Oryza</taxon>
    </lineage>
</organism>
<protein>
    <submittedName>
        <fullName evidence="2">Uncharacterized protein</fullName>
    </submittedName>
</protein>
<dbReference type="AlphaFoldDB" id="A0A0E0E0T7"/>
<dbReference type="Gramene" id="OMERI06G13420.1">
    <property type="protein sequence ID" value="OMERI06G13420.1"/>
    <property type="gene ID" value="OMERI06G13420"/>
</dbReference>
<proteinExistence type="predicted"/>
<evidence type="ECO:0000313" key="3">
    <source>
        <dbReference type="Proteomes" id="UP000008021"/>
    </source>
</evidence>
<evidence type="ECO:0000256" key="1">
    <source>
        <dbReference type="SAM" id="MobiDB-lite"/>
    </source>
</evidence>